<gene>
    <name evidence="2" type="ORF">KV113_05465</name>
</gene>
<reference evidence="2 3" key="1">
    <citation type="submission" date="2023-12" db="EMBL/GenBank/DDBJ databases">
        <title>Description of new species of Mycobacterium terrae complex isolated from sewage at the Sao Paulo Zoological Park Foundation in Brazil.</title>
        <authorList>
            <person name="Romagnoli C.L."/>
            <person name="Conceicao E.C."/>
            <person name="Machado E."/>
            <person name="Barreto L.B.P.F."/>
            <person name="Sharma A."/>
            <person name="Silva N.M."/>
            <person name="Marques L.E."/>
            <person name="Juliana M.A."/>
            <person name="Lourenco M.C.S."/>
            <person name="Digiampietri L.A."/>
            <person name="Suffys P.N."/>
            <person name="Viana-Niero C."/>
        </authorList>
    </citation>
    <scope>NUCLEOTIDE SEQUENCE [LARGE SCALE GENOMIC DNA]</scope>
    <source>
        <strain evidence="2 3">MYC340</strain>
    </source>
</reference>
<dbReference type="EMBL" id="JAYJJU010000003">
    <property type="protein sequence ID" value="MEB3030999.1"/>
    <property type="molecule type" value="Genomic_DNA"/>
</dbReference>
<evidence type="ECO:0000256" key="1">
    <source>
        <dbReference type="SAM" id="Coils"/>
    </source>
</evidence>
<evidence type="ECO:0000313" key="3">
    <source>
        <dbReference type="Proteomes" id="UP001298593"/>
    </source>
</evidence>
<dbReference type="RefSeq" id="WP_224971261.1">
    <property type="nucleotide sequence ID" value="NZ_JAYJJU010000003.1"/>
</dbReference>
<protein>
    <recommendedName>
        <fullName evidence="4">ATPase</fullName>
    </recommendedName>
</protein>
<organism evidence="2 3">
    <name type="scientific">[Mycobacterium] nativiensis</name>
    <dbReference type="NCBI Taxonomy" id="2855503"/>
    <lineage>
        <taxon>Bacteria</taxon>
        <taxon>Bacillati</taxon>
        <taxon>Actinomycetota</taxon>
        <taxon>Actinomycetes</taxon>
        <taxon>Mycobacteriales</taxon>
        <taxon>Mycobacteriaceae</taxon>
        <taxon>Mycolicibacter</taxon>
    </lineage>
</organism>
<keyword evidence="1" id="KW-0175">Coiled coil</keyword>
<evidence type="ECO:0008006" key="4">
    <source>
        <dbReference type="Google" id="ProtNLM"/>
    </source>
</evidence>
<feature type="coiled-coil region" evidence="1">
    <location>
        <begin position="5"/>
        <end position="32"/>
    </location>
</feature>
<proteinExistence type="predicted"/>
<evidence type="ECO:0000313" key="2">
    <source>
        <dbReference type="EMBL" id="MEB3030999.1"/>
    </source>
</evidence>
<comment type="caution">
    <text evidence="2">The sequence shown here is derived from an EMBL/GenBank/DDBJ whole genome shotgun (WGS) entry which is preliminary data.</text>
</comment>
<dbReference type="Proteomes" id="UP001298593">
    <property type="component" value="Unassembled WGS sequence"/>
</dbReference>
<accession>A0ABU5XSQ6</accession>
<sequence>MTEDSGDLEARVDALESRVDELTGQLQRTAQDAAAARVLAGGADRDVGEIRGEMRDFRQATMASFNAMRADLVDLRSRVDGGFTEIRGRLDATAAGLAHITDLLNGLAADRETD</sequence>
<keyword evidence="3" id="KW-1185">Reference proteome</keyword>
<name>A0ABU5XSQ6_9MYCO</name>